<feature type="modified residue" description="N6-(pyridoxal phosphate)lysine" evidence="7">
    <location>
        <position position="518"/>
    </location>
</feature>
<evidence type="ECO:0000256" key="8">
    <source>
        <dbReference type="SAM" id="MobiDB-lite"/>
    </source>
</evidence>
<evidence type="ECO:0000256" key="2">
    <source>
        <dbReference type="ARBA" id="ARBA00009533"/>
    </source>
</evidence>
<dbReference type="GO" id="GO:0004782">
    <property type="term" value="F:sulfinoalanine decarboxylase activity"/>
    <property type="evidence" value="ECO:0007669"/>
    <property type="project" value="TreeGrafter"/>
</dbReference>
<dbReference type="InterPro" id="IPR011029">
    <property type="entry name" value="DEATH-like_dom_sf"/>
</dbReference>
<dbReference type="Pfam" id="PF00619">
    <property type="entry name" value="CARD"/>
    <property type="match status" value="1"/>
</dbReference>
<dbReference type="PANTHER" id="PTHR45677">
    <property type="entry name" value="GLUTAMATE DECARBOXYLASE-RELATED"/>
    <property type="match status" value="1"/>
</dbReference>
<dbReference type="GO" id="GO:0019752">
    <property type="term" value="P:carboxylic acid metabolic process"/>
    <property type="evidence" value="ECO:0007669"/>
    <property type="project" value="InterPro"/>
</dbReference>
<dbReference type="FunFam" id="3.40.640.10:FF:000016">
    <property type="entry name" value="Glutamate decarboxylase like 1"/>
    <property type="match status" value="1"/>
</dbReference>
<evidence type="ECO:0000259" key="10">
    <source>
        <dbReference type="PROSITE" id="PS50209"/>
    </source>
</evidence>
<keyword evidence="12" id="KW-1185">Reference proteome</keyword>
<dbReference type="CDD" id="cd06450">
    <property type="entry name" value="DOPA_deC_like"/>
    <property type="match status" value="1"/>
</dbReference>
<dbReference type="InterPro" id="IPR015421">
    <property type="entry name" value="PyrdxlP-dep_Trfase_major"/>
</dbReference>
<comment type="similarity">
    <text evidence="2">Belongs to the group II decarboxylase family.</text>
</comment>
<dbReference type="Gene3D" id="1.10.533.10">
    <property type="entry name" value="Death Domain, Fas"/>
    <property type="match status" value="2"/>
</dbReference>
<evidence type="ECO:0000259" key="9">
    <source>
        <dbReference type="PROSITE" id="PS50017"/>
    </source>
</evidence>
<dbReference type="InterPro" id="IPR021115">
    <property type="entry name" value="Pyridoxal-P_BS"/>
</dbReference>
<evidence type="ECO:0000256" key="4">
    <source>
        <dbReference type="ARBA" id="ARBA00022793"/>
    </source>
</evidence>
<dbReference type="InterPro" id="IPR000488">
    <property type="entry name" value="Death_dom"/>
</dbReference>
<evidence type="ECO:0000256" key="1">
    <source>
        <dbReference type="ARBA" id="ARBA00001933"/>
    </source>
</evidence>
<dbReference type="Pfam" id="PF00282">
    <property type="entry name" value="Pyridoxal_deC"/>
    <property type="match status" value="1"/>
</dbReference>
<protein>
    <submittedName>
        <fullName evidence="11">Cysteine sulfinic acid decarboxylase</fullName>
    </submittedName>
</protein>
<feature type="domain" description="CARD" evidence="10">
    <location>
        <begin position="9"/>
        <end position="83"/>
    </location>
</feature>
<keyword evidence="4" id="KW-0210">Decarboxylase</keyword>
<feature type="region of interest" description="Disordered" evidence="8">
    <location>
        <begin position="106"/>
        <end position="127"/>
    </location>
</feature>
<evidence type="ECO:0000313" key="11">
    <source>
        <dbReference type="EMBL" id="KAA0706692.1"/>
    </source>
</evidence>
<dbReference type="CDD" id="cd01670">
    <property type="entry name" value="Death"/>
    <property type="match status" value="1"/>
</dbReference>
<keyword evidence="5 7" id="KW-0663">Pyridoxal phosphate</keyword>
<evidence type="ECO:0000256" key="5">
    <source>
        <dbReference type="ARBA" id="ARBA00022898"/>
    </source>
</evidence>
<accession>A0A5A9N9M8</accession>
<evidence type="ECO:0000313" key="12">
    <source>
        <dbReference type="Proteomes" id="UP000324632"/>
    </source>
</evidence>
<organism evidence="11 12">
    <name type="scientific">Triplophysa tibetana</name>
    <dbReference type="NCBI Taxonomy" id="1572043"/>
    <lineage>
        <taxon>Eukaryota</taxon>
        <taxon>Metazoa</taxon>
        <taxon>Chordata</taxon>
        <taxon>Craniata</taxon>
        <taxon>Vertebrata</taxon>
        <taxon>Euteleostomi</taxon>
        <taxon>Actinopterygii</taxon>
        <taxon>Neopterygii</taxon>
        <taxon>Teleostei</taxon>
        <taxon>Ostariophysi</taxon>
        <taxon>Cypriniformes</taxon>
        <taxon>Nemacheilidae</taxon>
        <taxon>Triplophysa</taxon>
    </lineage>
</organism>
<dbReference type="Proteomes" id="UP000324632">
    <property type="component" value="Chromosome 20"/>
</dbReference>
<dbReference type="SUPFAM" id="SSF53383">
    <property type="entry name" value="PLP-dependent transferases"/>
    <property type="match status" value="1"/>
</dbReference>
<reference evidence="11 12" key="1">
    <citation type="journal article" date="2019" name="Mol. Ecol. Resour.">
        <title>Chromosome-level genome assembly of Triplophysa tibetana, a fish adapted to the harsh high-altitude environment of the Tibetan Plateau.</title>
        <authorList>
            <person name="Yang X."/>
            <person name="Liu H."/>
            <person name="Ma Z."/>
            <person name="Zou Y."/>
            <person name="Zou M."/>
            <person name="Mao Y."/>
            <person name="Li X."/>
            <person name="Wang H."/>
            <person name="Chen T."/>
            <person name="Wang W."/>
            <person name="Yang R."/>
        </authorList>
    </citation>
    <scope>NUCLEOTIDE SEQUENCE [LARGE SCALE GENOMIC DNA]</scope>
    <source>
        <strain evidence="11">TTIB1903HZAU</strain>
        <tissue evidence="11">Muscle</tissue>
    </source>
</reference>
<dbReference type="PANTHER" id="PTHR45677:SF8">
    <property type="entry name" value="CYSTEINE SULFINIC ACID DECARBOXYLASE"/>
    <property type="match status" value="1"/>
</dbReference>
<dbReference type="GO" id="GO:0005737">
    <property type="term" value="C:cytoplasm"/>
    <property type="evidence" value="ECO:0007669"/>
    <property type="project" value="TreeGrafter"/>
</dbReference>
<name>A0A5A9N9M8_9TELE</name>
<dbReference type="Gene3D" id="3.90.1150.170">
    <property type="match status" value="1"/>
</dbReference>
<dbReference type="PROSITE" id="PS50209">
    <property type="entry name" value="CARD"/>
    <property type="match status" value="1"/>
</dbReference>
<gene>
    <name evidence="11" type="ORF">E1301_Tti013982</name>
</gene>
<dbReference type="CDD" id="cd01671">
    <property type="entry name" value="CARD"/>
    <property type="match status" value="1"/>
</dbReference>
<dbReference type="PROSITE" id="PS00392">
    <property type="entry name" value="DDC_GAD_HDC_YDC"/>
    <property type="match status" value="1"/>
</dbReference>
<evidence type="ECO:0000256" key="7">
    <source>
        <dbReference type="PIRSR" id="PIRSR602129-50"/>
    </source>
</evidence>
<dbReference type="InterPro" id="IPR001315">
    <property type="entry name" value="CARD"/>
</dbReference>
<dbReference type="GO" id="GO:0007165">
    <property type="term" value="P:signal transduction"/>
    <property type="evidence" value="ECO:0007669"/>
    <property type="project" value="InterPro"/>
</dbReference>
<dbReference type="Pfam" id="PF00531">
    <property type="entry name" value="Death"/>
    <property type="match status" value="1"/>
</dbReference>
<dbReference type="Gene3D" id="3.40.640.10">
    <property type="entry name" value="Type I PLP-dependent aspartate aminotransferase-like (Major domain)"/>
    <property type="match status" value="1"/>
</dbReference>
<dbReference type="GO" id="GO:0042412">
    <property type="term" value="P:taurine biosynthetic process"/>
    <property type="evidence" value="ECO:0007669"/>
    <property type="project" value="TreeGrafter"/>
</dbReference>
<dbReference type="AlphaFoldDB" id="A0A5A9N9M8"/>
<sequence length="706" mass="81270">MGGPADGTKLIRSLKTDLIKALGDDPDFVLQHCHSQKILANNEYNNIKDTRKRSEQIRDILDCVINKDDKCALKFLGLLRSQDMLETFPNLQVLLSDLSINKQKIQESTETTRKRKQDLMENNGNQKRLRMTNSRLVTEREMMMVARWIGNSWKQVGITALDMNTIVLQQIEEDNRQHTDRVFAMLRRWSMRERNEATPAHLYELLSQEENEYMNGHVHHEEPDIYESDGTLFLTEAFKVIVEEILNKGTDIKHKVCEWREPDQLRSLLDLELREHGESHEQLLKRVKDVARYSVKTCHPRFFNQLFAGVDYHALTGRLLTETLNTSQYTYEVAPVFVLMEEEVLCKLRSLVGWSEGDGIFCPGGSVSNMYAMNTARYWAFPNVKTQGLWAIPRLAIFTSQQSHYSMKKAAAFLGIGTDNVFIVKTDERGSMIPEDLEAKIVQAKSQDAVPFFVNATAGTTVQGAFDPLNHIAEISERNGIWMHVDAAWGGSVLFSKKHRHLVSGLERANSVTWNPHKMLLTGLQCSVVLFRDTTNLLMHCHSARATYLFQQDKFYDTSLDTGDKSIQCGRKVDCLKLWLMWKAIGSHGLAERVDNAFFLARYLVEEMEKRPNFQLVSKRQFVNVCFWYIPPSLRGKEHSPDYQERLSKVAPSIKERMMKCGTMMIGYQPMEGYVNFFRMVVVSHRLTTKDMDSILDEIERLGNDL</sequence>
<comment type="subunit">
    <text evidence="3">Homodimer.</text>
</comment>
<dbReference type="PROSITE" id="PS50017">
    <property type="entry name" value="DEATH_DOMAIN"/>
    <property type="match status" value="1"/>
</dbReference>
<dbReference type="GO" id="GO:0030170">
    <property type="term" value="F:pyridoxal phosphate binding"/>
    <property type="evidence" value="ECO:0007669"/>
    <property type="project" value="InterPro"/>
</dbReference>
<dbReference type="GO" id="GO:0042981">
    <property type="term" value="P:regulation of apoptotic process"/>
    <property type="evidence" value="ECO:0007669"/>
    <property type="project" value="InterPro"/>
</dbReference>
<evidence type="ECO:0000256" key="6">
    <source>
        <dbReference type="ARBA" id="ARBA00023239"/>
    </source>
</evidence>
<dbReference type="EMBL" id="SOYY01000020">
    <property type="protein sequence ID" value="KAA0706692.1"/>
    <property type="molecule type" value="Genomic_DNA"/>
</dbReference>
<dbReference type="InterPro" id="IPR015424">
    <property type="entry name" value="PyrdxlP-dep_Trfase"/>
</dbReference>
<proteinExistence type="inferred from homology"/>
<dbReference type="SUPFAM" id="SSF47986">
    <property type="entry name" value="DEATH domain"/>
    <property type="match status" value="2"/>
</dbReference>
<comment type="cofactor">
    <cofactor evidence="1 7">
        <name>pyridoxal 5'-phosphate</name>
        <dbReference type="ChEBI" id="CHEBI:597326"/>
    </cofactor>
</comment>
<feature type="domain" description="Death" evidence="9">
    <location>
        <begin position="168"/>
        <end position="208"/>
    </location>
</feature>
<evidence type="ECO:0000256" key="3">
    <source>
        <dbReference type="ARBA" id="ARBA00011738"/>
    </source>
</evidence>
<dbReference type="InterPro" id="IPR002129">
    <property type="entry name" value="PyrdxlP-dep_de-COase"/>
</dbReference>
<comment type="caution">
    <text evidence="11">The sequence shown here is derived from an EMBL/GenBank/DDBJ whole genome shotgun (WGS) entry which is preliminary data.</text>
</comment>
<keyword evidence="6" id="KW-0456">Lyase</keyword>